<name>D3AK41_9FIRM</name>
<reference evidence="1 2" key="1">
    <citation type="submission" date="2010-01" db="EMBL/GenBank/DDBJ databases">
        <authorList>
            <person name="Weinstock G."/>
            <person name="Sodergren E."/>
            <person name="Clifton S."/>
            <person name="Fulton L."/>
            <person name="Fulton B."/>
            <person name="Courtney L."/>
            <person name="Fronick C."/>
            <person name="Harrison M."/>
            <person name="Strong C."/>
            <person name="Farmer C."/>
            <person name="Delahaunty K."/>
            <person name="Markovic C."/>
            <person name="Hall O."/>
            <person name="Minx P."/>
            <person name="Tomlinson C."/>
            <person name="Mitreva M."/>
            <person name="Nelson J."/>
            <person name="Hou S."/>
            <person name="Wollam A."/>
            <person name="Pepin K.H."/>
            <person name="Johnson M."/>
            <person name="Bhonagiri V."/>
            <person name="Nash W.E."/>
            <person name="Warren W."/>
            <person name="Chinwalla A."/>
            <person name="Mardis E.R."/>
            <person name="Wilson R.K."/>
        </authorList>
    </citation>
    <scope>NUCLEOTIDE SEQUENCE [LARGE SCALE GENOMIC DNA]</scope>
    <source>
        <strain evidence="1 2">DSM 13479</strain>
    </source>
</reference>
<organism evidence="1 2">
    <name type="scientific">Hungatella hathewayi DSM 13479</name>
    <dbReference type="NCBI Taxonomy" id="566550"/>
    <lineage>
        <taxon>Bacteria</taxon>
        <taxon>Bacillati</taxon>
        <taxon>Bacillota</taxon>
        <taxon>Clostridia</taxon>
        <taxon>Lachnospirales</taxon>
        <taxon>Lachnospiraceae</taxon>
        <taxon>Hungatella</taxon>
    </lineage>
</organism>
<proteinExistence type="predicted"/>
<dbReference type="HOGENOM" id="CLU_2954284_0_0_9"/>
<evidence type="ECO:0000313" key="2">
    <source>
        <dbReference type="Proteomes" id="UP000004968"/>
    </source>
</evidence>
<dbReference type="EMBL" id="ACIO01000337">
    <property type="protein sequence ID" value="EFC97797.1"/>
    <property type="molecule type" value="Genomic_DNA"/>
</dbReference>
<dbReference type="Proteomes" id="UP000004968">
    <property type="component" value="Unassembled WGS sequence"/>
</dbReference>
<gene>
    <name evidence="1" type="ORF">CLOSTHATH_03984</name>
</gene>
<evidence type="ECO:0000313" key="1">
    <source>
        <dbReference type="EMBL" id="EFC97797.1"/>
    </source>
</evidence>
<dbReference type="AlphaFoldDB" id="D3AK41"/>
<comment type="caution">
    <text evidence="1">The sequence shown here is derived from an EMBL/GenBank/DDBJ whole genome shotgun (WGS) entry which is preliminary data.</text>
</comment>
<protein>
    <submittedName>
        <fullName evidence="1">Uncharacterized protein</fullName>
    </submittedName>
</protein>
<accession>D3AK41</accession>
<sequence length="59" mass="6494">MGKSCHGVPADWLGTDGMYPFACYAAHQRPLSLSKNNRLCRPAKAHQQRICFCGTTNSP</sequence>